<evidence type="ECO:0000313" key="6">
    <source>
        <dbReference type="EMBL" id="AUV80359.1"/>
    </source>
</evidence>
<evidence type="ECO:0000256" key="3">
    <source>
        <dbReference type="ARBA" id="ARBA00022840"/>
    </source>
</evidence>
<dbReference type="RefSeq" id="WP_103423867.1">
    <property type="nucleotide sequence ID" value="NZ_CP026309.1"/>
</dbReference>
<dbReference type="PANTHER" id="PTHR11353">
    <property type="entry name" value="CHAPERONIN"/>
    <property type="match status" value="1"/>
</dbReference>
<comment type="similarity">
    <text evidence="1 5">Belongs to the TCP-1 chaperonin family.</text>
</comment>
<gene>
    <name evidence="6" type="ORF">C2R22_00720</name>
</gene>
<dbReference type="OrthoDB" id="9362at2157"/>
<keyword evidence="7" id="KW-1185">Reference proteome</keyword>
<dbReference type="InterPro" id="IPR027413">
    <property type="entry name" value="GROEL-like_equatorial_sf"/>
</dbReference>
<evidence type="ECO:0000256" key="1">
    <source>
        <dbReference type="ARBA" id="ARBA00008020"/>
    </source>
</evidence>
<dbReference type="SUPFAM" id="SSF52029">
    <property type="entry name" value="GroEL apical domain-like"/>
    <property type="match status" value="1"/>
</dbReference>
<reference evidence="6 7" key="1">
    <citation type="submission" date="2018-01" db="EMBL/GenBank/DDBJ databases">
        <title>Complete genome sequence of Salinigranum rubrum GX10T, an extremely halophilic archaeon isolated from a marine solar saltern.</title>
        <authorList>
            <person name="Han S."/>
        </authorList>
    </citation>
    <scope>NUCLEOTIDE SEQUENCE [LARGE SCALE GENOMIC DNA]</scope>
    <source>
        <strain evidence="6 7">GX10</strain>
    </source>
</reference>
<dbReference type="Gene3D" id="1.10.560.10">
    <property type="entry name" value="GroEL-like equatorial domain"/>
    <property type="match status" value="1"/>
</dbReference>
<dbReference type="EMBL" id="CP026309">
    <property type="protein sequence ID" value="AUV80359.1"/>
    <property type="molecule type" value="Genomic_DNA"/>
</dbReference>
<dbReference type="InterPro" id="IPR027409">
    <property type="entry name" value="GroEL-like_apical_dom_sf"/>
</dbReference>
<evidence type="ECO:0000256" key="2">
    <source>
        <dbReference type="ARBA" id="ARBA00022741"/>
    </source>
</evidence>
<dbReference type="GO" id="GO:0005524">
    <property type="term" value="F:ATP binding"/>
    <property type="evidence" value="ECO:0007669"/>
    <property type="project" value="UniProtKB-KW"/>
</dbReference>
<evidence type="ECO:0000256" key="4">
    <source>
        <dbReference type="ARBA" id="ARBA00023186"/>
    </source>
</evidence>
<sequence length="559" mass="58823">MTDDESRTTDWLARDEAARSYVVESTRAVESLVASTYGPRGSDSVVLTFDGKGEPETVVTKDAGEILDAIERGDGFVHPVAALFVDGLDSVRRGLHDGTTAAALLGARLVESGVDLIEEGLHPGSIHVGYAMAANRAGEVLDGLARPVDPTDRTLLSQVASSTLTTDLDATRRHEYADAVSAAVAGLAAESDGEWFDTDDVTVRTTVGDGCELYRGQVVKRRPGAHETSERSRLSFDWSPSVEGVRTGATVAVVEREIDVEETATSFGSDGSGGVTLETAGGLSAYASARDAAVESVAAGIADLGVEVLVVREELDDSVARAIRARGVSVVDRVQYPKSDIHRVARATGASVVGHVADLDRSKLGRAGQVYERRVGDEKWTYFDECDGSVFTLVVGTPTEQSRRINATLVENAVETTAVAALDRQLLPGAGAAPLAVAHDLRSFARSVEGREQLAIEAFADVCESLAVTLAANAGYDPLRVQATLRNAHASAASPAPIGFDVDTGKPVDAWDHGVVEPRRVFSQAVDSAVATAEQLLSIDAVVTPGVDLGRLDPQTEHA</sequence>
<dbReference type="Gene3D" id="3.30.260.10">
    <property type="entry name" value="TCP-1-like chaperonin intermediate domain"/>
    <property type="match status" value="1"/>
</dbReference>
<proteinExistence type="inferred from homology"/>
<keyword evidence="2 5" id="KW-0547">Nucleotide-binding</keyword>
<dbReference type="SUPFAM" id="SSF48592">
    <property type="entry name" value="GroEL equatorial domain-like"/>
    <property type="match status" value="1"/>
</dbReference>
<evidence type="ECO:0000256" key="5">
    <source>
        <dbReference type="RuleBase" id="RU004187"/>
    </source>
</evidence>
<organism evidence="6 7">
    <name type="scientific">Salinigranum rubrum</name>
    <dbReference type="NCBI Taxonomy" id="755307"/>
    <lineage>
        <taxon>Archaea</taxon>
        <taxon>Methanobacteriati</taxon>
        <taxon>Methanobacteriota</taxon>
        <taxon>Stenosarchaea group</taxon>
        <taxon>Halobacteria</taxon>
        <taxon>Halobacteriales</taxon>
        <taxon>Haloferacaceae</taxon>
        <taxon>Salinigranum</taxon>
    </lineage>
</organism>
<dbReference type="InterPro" id="IPR027410">
    <property type="entry name" value="TCP-1-like_intermed_sf"/>
</dbReference>
<dbReference type="Pfam" id="PF00118">
    <property type="entry name" value="Cpn60_TCP1"/>
    <property type="match status" value="1"/>
</dbReference>
<dbReference type="Gene3D" id="3.50.7.10">
    <property type="entry name" value="GroEL"/>
    <property type="match status" value="1"/>
</dbReference>
<keyword evidence="4 5" id="KW-0143">Chaperone</keyword>
<accession>A0A2I8VH33</accession>
<dbReference type="KEGG" id="srub:C2R22_00720"/>
<dbReference type="Proteomes" id="UP000236584">
    <property type="component" value="Chromosome"/>
</dbReference>
<dbReference type="PRINTS" id="PR00304">
    <property type="entry name" value="TCOMPLEXTCP1"/>
</dbReference>
<dbReference type="GeneID" id="35590567"/>
<name>A0A2I8VH33_9EURY</name>
<evidence type="ECO:0000313" key="7">
    <source>
        <dbReference type="Proteomes" id="UP000236584"/>
    </source>
</evidence>
<dbReference type="InterPro" id="IPR017998">
    <property type="entry name" value="Chaperone_TCP-1"/>
</dbReference>
<dbReference type="AlphaFoldDB" id="A0A2I8VH33"/>
<dbReference type="GO" id="GO:0140662">
    <property type="term" value="F:ATP-dependent protein folding chaperone"/>
    <property type="evidence" value="ECO:0007669"/>
    <property type="project" value="InterPro"/>
</dbReference>
<keyword evidence="3 5" id="KW-0067">ATP-binding</keyword>
<dbReference type="InterPro" id="IPR002423">
    <property type="entry name" value="Cpn60/GroEL/TCP-1"/>
</dbReference>
<protein>
    <submittedName>
        <fullName evidence="6">Chaperonin subunit alpha</fullName>
    </submittedName>
</protein>